<dbReference type="AlphaFoldDB" id="A0AAQ3JZM4"/>
<keyword evidence="3" id="KW-1185">Reference proteome</keyword>
<feature type="region of interest" description="Disordered" evidence="1">
    <location>
        <begin position="1"/>
        <end position="87"/>
    </location>
</feature>
<gene>
    <name evidence="2" type="ORF">Cni_G07033</name>
</gene>
<sequence>MAGKKALLARGDSGDNFPPLPVSLPPRPKKPPDPGVLHSVQIESGKIIADARDSSPGRSKDSSSAAEARASTEGSLDKNKGRQSGVEELFTVDSKSLQGAPESQHLHIWCGAPNWILH</sequence>
<evidence type="ECO:0000313" key="2">
    <source>
        <dbReference type="EMBL" id="WOK98323.1"/>
    </source>
</evidence>
<accession>A0AAQ3JZM4</accession>
<feature type="compositionally biased region" description="Basic and acidic residues" evidence="1">
    <location>
        <begin position="49"/>
        <end position="61"/>
    </location>
</feature>
<evidence type="ECO:0000256" key="1">
    <source>
        <dbReference type="SAM" id="MobiDB-lite"/>
    </source>
</evidence>
<proteinExistence type="predicted"/>
<reference evidence="2 3" key="1">
    <citation type="submission" date="2023-10" db="EMBL/GenBank/DDBJ databases">
        <title>Chromosome-scale genome assembly provides insights into flower coloration mechanisms of Canna indica.</title>
        <authorList>
            <person name="Li C."/>
        </authorList>
    </citation>
    <scope>NUCLEOTIDE SEQUENCE [LARGE SCALE GENOMIC DNA]</scope>
    <source>
        <tissue evidence="2">Flower</tissue>
    </source>
</reference>
<protein>
    <submittedName>
        <fullName evidence="2">Uncharacterized protein</fullName>
    </submittedName>
</protein>
<organism evidence="2 3">
    <name type="scientific">Canna indica</name>
    <name type="common">Indian-shot</name>
    <dbReference type="NCBI Taxonomy" id="4628"/>
    <lineage>
        <taxon>Eukaryota</taxon>
        <taxon>Viridiplantae</taxon>
        <taxon>Streptophyta</taxon>
        <taxon>Embryophyta</taxon>
        <taxon>Tracheophyta</taxon>
        <taxon>Spermatophyta</taxon>
        <taxon>Magnoliopsida</taxon>
        <taxon>Liliopsida</taxon>
        <taxon>Zingiberales</taxon>
        <taxon>Cannaceae</taxon>
        <taxon>Canna</taxon>
    </lineage>
</organism>
<feature type="compositionally biased region" description="Low complexity" evidence="1">
    <location>
        <begin position="62"/>
        <end position="71"/>
    </location>
</feature>
<dbReference type="Proteomes" id="UP001327560">
    <property type="component" value="Chromosome 2"/>
</dbReference>
<dbReference type="EMBL" id="CP136891">
    <property type="protein sequence ID" value="WOK98323.1"/>
    <property type="molecule type" value="Genomic_DNA"/>
</dbReference>
<name>A0AAQ3JZM4_9LILI</name>
<evidence type="ECO:0000313" key="3">
    <source>
        <dbReference type="Proteomes" id="UP001327560"/>
    </source>
</evidence>